<dbReference type="AlphaFoldDB" id="A0A062VAG9"/>
<evidence type="ECO:0008006" key="3">
    <source>
        <dbReference type="Google" id="ProtNLM"/>
    </source>
</evidence>
<name>A0A062VAG9_9EURY</name>
<accession>A0A062VAG9</accession>
<dbReference type="InterPro" id="IPR036390">
    <property type="entry name" value="WH_DNA-bd_sf"/>
</dbReference>
<protein>
    <recommendedName>
        <fullName evidence="3">Transcriptional regulator</fullName>
    </recommendedName>
</protein>
<evidence type="ECO:0000313" key="1">
    <source>
        <dbReference type="EMBL" id="KCZ72330.1"/>
    </source>
</evidence>
<reference evidence="1 2" key="1">
    <citation type="journal article" date="2013" name="Nature">
        <title>Anaerobic oxidation of methane coupled to nitrate reduction in a novel archaeal lineage.</title>
        <authorList>
            <person name="Haroon M.F."/>
            <person name="Hu S."/>
            <person name="Shi Y."/>
            <person name="Imelfort M."/>
            <person name="Keller J."/>
            <person name="Hugenholtz P."/>
            <person name="Yuan Z."/>
            <person name="Tyson G.W."/>
        </authorList>
    </citation>
    <scope>NUCLEOTIDE SEQUENCE [LARGE SCALE GENOMIC DNA]</scope>
    <source>
        <strain evidence="1 2">ANME-2d</strain>
    </source>
</reference>
<dbReference type="EMBL" id="JMIY01000003">
    <property type="protein sequence ID" value="KCZ72330.1"/>
    <property type="molecule type" value="Genomic_DNA"/>
</dbReference>
<proteinExistence type="predicted"/>
<keyword evidence="2" id="KW-1185">Reference proteome</keyword>
<dbReference type="SUPFAM" id="SSF46785">
    <property type="entry name" value="Winged helix' DNA-binding domain"/>
    <property type="match status" value="1"/>
</dbReference>
<gene>
    <name evidence="1" type="ORF">ANME2D_01736</name>
</gene>
<sequence>MWNHCCATDLHAKLDMSLVTTLTFMLTRRIQHELELLKRHIIILKKVMGCGPIGIMKLSLETGIPDHLVRYSLRVLEQQGLIAPSTQGAIATKSAEVAYSEFMAELEKISEITEEIKTIGLGPATSP</sequence>
<dbReference type="Proteomes" id="UP000027153">
    <property type="component" value="Unassembled WGS sequence"/>
</dbReference>
<dbReference type="PATRIC" id="fig|1392998.3.peg.1736"/>
<organism evidence="1 2">
    <name type="scientific">Candidatus Methanoperedens nitratireducens</name>
    <dbReference type="NCBI Taxonomy" id="1392998"/>
    <lineage>
        <taxon>Archaea</taxon>
        <taxon>Methanobacteriati</taxon>
        <taxon>Methanobacteriota</taxon>
        <taxon>Stenosarchaea group</taxon>
        <taxon>Methanomicrobia</taxon>
        <taxon>Methanosarcinales</taxon>
        <taxon>ANME-2 cluster</taxon>
        <taxon>Candidatus Methanoperedentaceae</taxon>
        <taxon>Candidatus Methanoperedens</taxon>
    </lineage>
</organism>
<comment type="caution">
    <text evidence="1">The sequence shown here is derived from an EMBL/GenBank/DDBJ whole genome shotgun (WGS) entry which is preliminary data.</text>
</comment>
<evidence type="ECO:0000313" key="2">
    <source>
        <dbReference type="Proteomes" id="UP000027153"/>
    </source>
</evidence>